<evidence type="ECO:0000313" key="11">
    <source>
        <dbReference type="EMBL" id="MCF2651778.1"/>
    </source>
</evidence>
<dbReference type="Gene3D" id="3.40.50.300">
    <property type="entry name" value="P-loop containing nucleotide triphosphate hydrolases"/>
    <property type="match status" value="1"/>
</dbReference>
<dbReference type="PANTHER" id="PTHR34388">
    <property type="entry name" value="DNA POLYMERASE III SUBUNIT DELTA"/>
    <property type="match status" value="1"/>
</dbReference>
<evidence type="ECO:0000256" key="8">
    <source>
        <dbReference type="ARBA" id="ARBA00049244"/>
    </source>
</evidence>
<evidence type="ECO:0000256" key="3">
    <source>
        <dbReference type="ARBA" id="ARBA00022679"/>
    </source>
</evidence>
<evidence type="ECO:0000256" key="1">
    <source>
        <dbReference type="ARBA" id="ARBA00012417"/>
    </source>
</evidence>
<keyword evidence="5" id="KW-0235">DNA replication</keyword>
<evidence type="ECO:0000256" key="4">
    <source>
        <dbReference type="ARBA" id="ARBA00022695"/>
    </source>
</evidence>
<dbReference type="Pfam" id="PF06144">
    <property type="entry name" value="DNA_pol3_delta"/>
    <property type="match status" value="1"/>
</dbReference>
<dbReference type="PANTHER" id="PTHR34388:SF1">
    <property type="entry name" value="DNA POLYMERASE III SUBUNIT DELTA"/>
    <property type="match status" value="1"/>
</dbReference>
<sequence length="351" mass="39580">MPEINETKLREQIAKSQMASLYFLYGDEKFLVKRDLLRMTKKLSATDFPEFNFNEFPHDAAIDDIADAVESLPFMAERKCVTVSDLNVEALGSAELNKLHELIENVPNTTTLIFFLPTLEIDTKKSAKWRNFIKKVDAVGYSVCYARRSDSDLEKFLCREAEKNGCTLSRSLANKILRYTGNDLNALTNEILKLCAFAGGGEITNEQIERIVTKNMETTVFLLSNALVRGDYAKAYALLDLLINQGEKPITILSVLSGAYIDMYRVRAAIQSGKTSLAPAEYGDYKGRDFRLKYAERDMRDLSLEMLRESLQLLLECDLSLKLSTGDTMDRIALEKLFAKLLFAAHRGSVA</sequence>
<name>A0ABS9CKW0_9FIRM</name>
<dbReference type="Gene3D" id="1.10.8.60">
    <property type="match status" value="1"/>
</dbReference>
<feature type="domain" description="DNA polymerase III delta N-terminal" evidence="9">
    <location>
        <begin position="22"/>
        <end position="135"/>
    </location>
</feature>
<dbReference type="NCBIfam" id="TIGR01128">
    <property type="entry name" value="holA"/>
    <property type="match status" value="1"/>
</dbReference>
<evidence type="ECO:0000313" key="12">
    <source>
        <dbReference type="Proteomes" id="UP001299220"/>
    </source>
</evidence>
<dbReference type="Pfam" id="PF21694">
    <property type="entry name" value="DNA_pol3_delta_C"/>
    <property type="match status" value="1"/>
</dbReference>
<dbReference type="InterPro" id="IPR008921">
    <property type="entry name" value="DNA_pol3_clamp-load_cplx_C"/>
</dbReference>
<dbReference type="GO" id="GO:0003887">
    <property type="term" value="F:DNA-directed DNA polymerase activity"/>
    <property type="evidence" value="ECO:0007669"/>
    <property type="project" value="UniProtKB-EC"/>
</dbReference>
<proteinExistence type="inferred from homology"/>
<dbReference type="SUPFAM" id="SSF52540">
    <property type="entry name" value="P-loop containing nucleoside triphosphate hydrolases"/>
    <property type="match status" value="1"/>
</dbReference>
<dbReference type="RefSeq" id="WP_235322780.1">
    <property type="nucleotide sequence ID" value="NZ_JAFBIT010000001.1"/>
</dbReference>
<keyword evidence="6" id="KW-0239">DNA-directed DNA polymerase</keyword>
<comment type="similarity">
    <text evidence="7">Belongs to the DNA polymerase HolA subunit family.</text>
</comment>
<evidence type="ECO:0000256" key="7">
    <source>
        <dbReference type="ARBA" id="ARBA00034754"/>
    </source>
</evidence>
<dbReference type="InterPro" id="IPR027417">
    <property type="entry name" value="P-loop_NTPase"/>
</dbReference>
<keyword evidence="12" id="KW-1185">Reference proteome</keyword>
<dbReference type="InterPro" id="IPR048466">
    <property type="entry name" value="DNA_pol3_delta-like_C"/>
</dbReference>
<evidence type="ECO:0000259" key="10">
    <source>
        <dbReference type="Pfam" id="PF21694"/>
    </source>
</evidence>
<dbReference type="SUPFAM" id="SSF48019">
    <property type="entry name" value="post-AAA+ oligomerization domain-like"/>
    <property type="match status" value="1"/>
</dbReference>
<evidence type="ECO:0000256" key="2">
    <source>
        <dbReference type="ARBA" id="ARBA00017703"/>
    </source>
</evidence>
<dbReference type="EMBL" id="JAFBIT010000001">
    <property type="protein sequence ID" value="MCF2651778.1"/>
    <property type="molecule type" value="Genomic_DNA"/>
</dbReference>
<organism evidence="11 12">
    <name type="scientific">Anaeromassilibacillus senegalensis</name>
    <dbReference type="NCBI Taxonomy" id="1673717"/>
    <lineage>
        <taxon>Bacteria</taxon>
        <taxon>Bacillati</taxon>
        <taxon>Bacillota</taxon>
        <taxon>Clostridia</taxon>
        <taxon>Eubacteriales</taxon>
        <taxon>Acutalibacteraceae</taxon>
        <taxon>Anaeromassilibacillus</taxon>
    </lineage>
</organism>
<dbReference type="Proteomes" id="UP001299220">
    <property type="component" value="Unassembled WGS sequence"/>
</dbReference>
<gene>
    <name evidence="11" type="primary">holA</name>
    <name evidence="11" type="ORF">JQM67_04115</name>
</gene>
<dbReference type="Gene3D" id="1.20.272.10">
    <property type="match status" value="1"/>
</dbReference>
<comment type="caution">
    <text evidence="11">The sequence shown here is derived from an EMBL/GenBank/DDBJ whole genome shotgun (WGS) entry which is preliminary data.</text>
</comment>
<feature type="domain" description="DNA polymerase III delta subunit-like C-terminal" evidence="10">
    <location>
        <begin position="217"/>
        <end position="340"/>
    </location>
</feature>
<accession>A0ABS9CKW0</accession>
<comment type="catalytic activity">
    <reaction evidence="8">
        <text>DNA(n) + a 2'-deoxyribonucleoside 5'-triphosphate = DNA(n+1) + diphosphate</text>
        <dbReference type="Rhea" id="RHEA:22508"/>
        <dbReference type="Rhea" id="RHEA-COMP:17339"/>
        <dbReference type="Rhea" id="RHEA-COMP:17340"/>
        <dbReference type="ChEBI" id="CHEBI:33019"/>
        <dbReference type="ChEBI" id="CHEBI:61560"/>
        <dbReference type="ChEBI" id="CHEBI:173112"/>
        <dbReference type="EC" id="2.7.7.7"/>
    </reaction>
</comment>
<dbReference type="InterPro" id="IPR010372">
    <property type="entry name" value="DNA_pol3_delta_N"/>
</dbReference>
<dbReference type="InterPro" id="IPR005790">
    <property type="entry name" value="DNA_polIII_delta"/>
</dbReference>
<reference evidence="11 12" key="1">
    <citation type="submission" date="2020-12" db="EMBL/GenBank/DDBJ databases">
        <title>Whole genome sequences of gut porcine anaerobes.</title>
        <authorList>
            <person name="Kubasova T."/>
            <person name="Jahodarova E."/>
            <person name="Rychlik I."/>
        </authorList>
    </citation>
    <scope>NUCLEOTIDE SEQUENCE [LARGE SCALE GENOMIC DNA]</scope>
    <source>
        <strain evidence="11 12">An867</strain>
    </source>
</reference>
<keyword evidence="3 11" id="KW-0808">Transferase</keyword>
<protein>
    <recommendedName>
        <fullName evidence="2">DNA polymerase III subunit delta</fullName>
        <ecNumber evidence="1">2.7.7.7</ecNumber>
    </recommendedName>
</protein>
<dbReference type="EC" id="2.7.7.7" evidence="1"/>
<keyword evidence="4 11" id="KW-0548">Nucleotidyltransferase</keyword>
<evidence type="ECO:0000256" key="5">
    <source>
        <dbReference type="ARBA" id="ARBA00022705"/>
    </source>
</evidence>
<evidence type="ECO:0000259" key="9">
    <source>
        <dbReference type="Pfam" id="PF06144"/>
    </source>
</evidence>
<evidence type="ECO:0000256" key="6">
    <source>
        <dbReference type="ARBA" id="ARBA00022932"/>
    </source>
</evidence>